<evidence type="ECO:0000256" key="2">
    <source>
        <dbReference type="SAM" id="SignalP"/>
    </source>
</evidence>
<evidence type="ECO:0000313" key="4">
    <source>
        <dbReference type="Proteomes" id="UP000012062"/>
    </source>
</evidence>
<dbReference type="Proteomes" id="UP000012062">
    <property type="component" value="Unassembled WGS sequence"/>
</dbReference>
<feature type="region of interest" description="Disordered" evidence="1">
    <location>
        <begin position="108"/>
        <end position="132"/>
    </location>
</feature>
<evidence type="ECO:0000256" key="1">
    <source>
        <dbReference type="SAM" id="MobiDB-lite"/>
    </source>
</evidence>
<protein>
    <submittedName>
        <fullName evidence="3">Uncharacterized protein</fullName>
    </submittedName>
</protein>
<sequence>MMARWSPKHVLVLLLAVFLTTGFSLSAAQANVMSARMTMAADKGMTMPANTSRAKMADATMNGDCKACLKDAAGSDNPVRCPPSCIAPVVAVLPQGLAVTTAPGLRQPSALRAPFPRGRSFLPDPYPPRPSA</sequence>
<keyword evidence="4" id="KW-1185">Reference proteome</keyword>
<keyword evidence="2" id="KW-0732">Signal</keyword>
<gene>
    <name evidence="3" type="ORF">MESS2_730266</name>
</gene>
<comment type="caution">
    <text evidence="3">The sequence shown here is derived from an EMBL/GenBank/DDBJ whole genome shotgun (WGS) entry which is preliminary data.</text>
</comment>
<name>M5EWN9_9HYPH</name>
<proteinExistence type="predicted"/>
<evidence type="ECO:0000313" key="3">
    <source>
        <dbReference type="EMBL" id="CCV08370.1"/>
    </source>
</evidence>
<feature type="signal peptide" evidence="2">
    <location>
        <begin position="1"/>
        <end position="26"/>
    </location>
</feature>
<reference evidence="3 4" key="1">
    <citation type="submission" date="2013-02" db="EMBL/GenBank/DDBJ databases">
        <authorList>
            <person name="Genoscope - CEA"/>
        </authorList>
    </citation>
    <scope>NUCLEOTIDE SEQUENCE [LARGE SCALE GENOMIC DNA]</scope>
    <source>
        <strain evidence="3 4">STM 2683</strain>
    </source>
</reference>
<dbReference type="eggNOG" id="ENOG5030721">
    <property type="taxonomic scope" value="Bacteria"/>
</dbReference>
<dbReference type="EMBL" id="CAUM01000143">
    <property type="protein sequence ID" value="CCV08370.1"/>
    <property type="molecule type" value="Genomic_DNA"/>
</dbReference>
<organism evidence="3 4">
    <name type="scientific">Mesorhizobium metallidurans STM 2683</name>
    <dbReference type="NCBI Taxonomy" id="1297569"/>
    <lineage>
        <taxon>Bacteria</taxon>
        <taxon>Pseudomonadati</taxon>
        <taxon>Pseudomonadota</taxon>
        <taxon>Alphaproteobacteria</taxon>
        <taxon>Hyphomicrobiales</taxon>
        <taxon>Phyllobacteriaceae</taxon>
        <taxon>Mesorhizobium</taxon>
    </lineage>
</organism>
<accession>M5EWN9</accession>
<dbReference type="RefSeq" id="WP_008877246.1">
    <property type="nucleotide sequence ID" value="NZ_CAUM01000143.1"/>
</dbReference>
<feature type="chain" id="PRO_5004066452" evidence="2">
    <location>
        <begin position="27"/>
        <end position="132"/>
    </location>
</feature>
<dbReference type="AlphaFoldDB" id="M5EWN9"/>